<evidence type="ECO:0000313" key="9">
    <source>
        <dbReference type="Proteomes" id="UP000178583"/>
    </source>
</evidence>
<keyword evidence="3 5" id="KW-0687">Ribonucleoprotein</keyword>
<gene>
    <name evidence="5" type="primary">rplS</name>
    <name evidence="8" type="ORF">A2215_02170</name>
</gene>
<accession>A0A1F5E3N8</accession>
<dbReference type="PRINTS" id="PR00061">
    <property type="entry name" value="RIBOSOMALL19"/>
</dbReference>
<dbReference type="InterPro" id="IPR008991">
    <property type="entry name" value="Translation_prot_SH3-like_sf"/>
</dbReference>
<dbReference type="Gene3D" id="2.30.30.790">
    <property type="match status" value="1"/>
</dbReference>
<feature type="region of interest" description="Disordered" evidence="7">
    <location>
        <begin position="133"/>
        <end position="175"/>
    </location>
</feature>
<dbReference type="STRING" id="1797472.A2215_02170"/>
<dbReference type="EMBL" id="MEZY01000058">
    <property type="protein sequence ID" value="OGD61920.1"/>
    <property type="molecule type" value="Genomic_DNA"/>
</dbReference>
<dbReference type="AlphaFoldDB" id="A0A1F5E3N8"/>
<dbReference type="NCBIfam" id="TIGR01024">
    <property type="entry name" value="rplS_bact"/>
    <property type="match status" value="1"/>
</dbReference>
<protein>
    <recommendedName>
        <fullName evidence="4 5">Large ribosomal subunit protein bL19</fullName>
    </recommendedName>
</protein>
<organism evidence="8 9">
    <name type="scientific">Candidatus Berkelbacteria bacterium RIFOXYA2_FULL_43_10</name>
    <dbReference type="NCBI Taxonomy" id="1797472"/>
    <lineage>
        <taxon>Bacteria</taxon>
        <taxon>Candidatus Berkelbacteria</taxon>
    </lineage>
</organism>
<proteinExistence type="inferred from homology"/>
<dbReference type="HAMAP" id="MF_00402">
    <property type="entry name" value="Ribosomal_bL19"/>
    <property type="match status" value="1"/>
</dbReference>
<sequence>MEEILTKYMKKNIPDLRSGDTIRAHIKVVEGAKERIQIFEGLIIAVKHGKGLDGTFTVRKESFGVGVERIFPLHSPRIVKIERIKQSKVRRSKLYFMRELTGKNARLKELNRDYMMWEEPEAEEEIKKLEEEVAKEAEKHAAEKAAEDAELEKKAKALAGDRIKGEKAGQNTAEE</sequence>
<dbReference type="GO" id="GO:0003735">
    <property type="term" value="F:structural constituent of ribosome"/>
    <property type="evidence" value="ECO:0007669"/>
    <property type="project" value="InterPro"/>
</dbReference>
<dbReference type="Pfam" id="PF01245">
    <property type="entry name" value="Ribosomal_L19"/>
    <property type="match status" value="1"/>
</dbReference>
<evidence type="ECO:0000256" key="5">
    <source>
        <dbReference type="HAMAP-Rule" id="MF_00402"/>
    </source>
</evidence>
<evidence type="ECO:0000256" key="7">
    <source>
        <dbReference type="SAM" id="MobiDB-lite"/>
    </source>
</evidence>
<evidence type="ECO:0000256" key="4">
    <source>
        <dbReference type="ARBA" id="ARBA00035171"/>
    </source>
</evidence>
<evidence type="ECO:0000256" key="6">
    <source>
        <dbReference type="RuleBase" id="RU000559"/>
    </source>
</evidence>
<name>A0A1F5E3N8_9BACT</name>
<feature type="compositionally biased region" description="Basic and acidic residues" evidence="7">
    <location>
        <begin position="133"/>
        <end position="167"/>
    </location>
</feature>
<comment type="caution">
    <text evidence="8">The sequence shown here is derived from an EMBL/GenBank/DDBJ whole genome shotgun (WGS) entry which is preliminary data.</text>
</comment>
<evidence type="ECO:0000313" key="8">
    <source>
        <dbReference type="EMBL" id="OGD61920.1"/>
    </source>
</evidence>
<dbReference type="InterPro" id="IPR038657">
    <property type="entry name" value="Ribosomal_bL19_sf"/>
</dbReference>
<reference evidence="8 9" key="1">
    <citation type="journal article" date="2016" name="Nat. Commun.">
        <title>Thousands of microbial genomes shed light on interconnected biogeochemical processes in an aquifer system.</title>
        <authorList>
            <person name="Anantharaman K."/>
            <person name="Brown C.T."/>
            <person name="Hug L.A."/>
            <person name="Sharon I."/>
            <person name="Castelle C.J."/>
            <person name="Probst A.J."/>
            <person name="Thomas B.C."/>
            <person name="Singh A."/>
            <person name="Wilkins M.J."/>
            <person name="Karaoz U."/>
            <person name="Brodie E.L."/>
            <person name="Williams K.H."/>
            <person name="Hubbard S.S."/>
            <person name="Banfield J.F."/>
        </authorList>
    </citation>
    <scope>NUCLEOTIDE SEQUENCE [LARGE SCALE GENOMIC DNA]</scope>
</reference>
<comment type="function">
    <text evidence="5 6">This protein is located at the 30S-50S ribosomal subunit interface and may play a role in the structure and function of the aminoacyl-tRNA binding site.</text>
</comment>
<keyword evidence="2 5" id="KW-0689">Ribosomal protein</keyword>
<evidence type="ECO:0000256" key="3">
    <source>
        <dbReference type="ARBA" id="ARBA00023274"/>
    </source>
</evidence>
<comment type="similarity">
    <text evidence="1 5 6">Belongs to the bacterial ribosomal protein bL19 family.</text>
</comment>
<dbReference type="GO" id="GO:0022625">
    <property type="term" value="C:cytosolic large ribosomal subunit"/>
    <property type="evidence" value="ECO:0007669"/>
    <property type="project" value="TreeGrafter"/>
</dbReference>
<dbReference type="GO" id="GO:0006412">
    <property type="term" value="P:translation"/>
    <property type="evidence" value="ECO:0007669"/>
    <property type="project" value="UniProtKB-UniRule"/>
</dbReference>
<dbReference type="PANTHER" id="PTHR15680">
    <property type="entry name" value="RIBOSOMAL PROTEIN L19"/>
    <property type="match status" value="1"/>
</dbReference>
<evidence type="ECO:0000256" key="1">
    <source>
        <dbReference type="ARBA" id="ARBA00005781"/>
    </source>
</evidence>
<dbReference type="PANTHER" id="PTHR15680:SF9">
    <property type="entry name" value="LARGE RIBOSOMAL SUBUNIT PROTEIN BL19M"/>
    <property type="match status" value="1"/>
</dbReference>
<evidence type="ECO:0000256" key="2">
    <source>
        <dbReference type="ARBA" id="ARBA00022980"/>
    </source>
</evidence>
<dbReference type="SUPFAM" id="SSF50104">
    <property type="entry name" value="Translation proteins SH3-like domain"/>
    <property type="match status" value="1"/>
</dbReference>
<dbReference type="Proteomes" id="UP000178583">
    <property type="component" value="Unassembled WGS sequence"/>
</dbReference>
<dbReference type="InterPro" id="IPR001857">
    <property type="entry name" value="Ribosomal_bL19"/>
</dbReference>